<feature type="signal peptide" evidence="1">
    <location>
        <begin position="1"/>
        <end position="21"/>
    </location>
</feature>
<organism evidence="2">
    <name type="scientific">Anopheles darlingi</name>
    <name type="common">Mosquito</name>
    <dbReference type="NCBI Taxonomy" id="43151"/>
    <lineage>
        <taxon>Eukaryota</taxon>
        <taxon>Metazoa</taxon>
        <taxon>Ecdysozoa</taxon>
        <taxon>Arthropoda</taxon>
        <taxon>Hexapoda</taxon>
        <taxon>Insecta</taxon>
        <taxon>Pterygota</taxon>
        <taxon>Neoptera</taxon>
        <taxon>Endopterygota</taxon>
        <taxon>Diptera</taxon>
        <taxon>Nematocera</taxon>
        <taxon>Culicoidea</taxon>
        <taxon>Culicidae</taxon>
        <taxon>Anophelinae</taxon>
        <taxon>Anopheles</taxon>
    </lineage>
</organism>
<reference evidence="2" key="1">
    <citation type="submission" date="2018-01" db="EMBL/GenBank/DDBJ databases">
        <title>An insight into the sialome of Amazonian anophelines.</title>
        <authorList>
            <person name="Ribeiro J.M."/>
            <person name="Scarpassa V."/>
            <person name="Calvo E."/>
        </authorList>
    </citation>
    <scope>NUCLEOTIDE SEQUENCE</scope>
</reference>
<evidence type="ECO:0000313" key="2">
    <source>
        <dbReference type="EMBL" id="MBW73095.1"/>
    </source>
</evidence>
<proteinExistence type="predicted"/>
<evidence type="ECO:0000256" key="1">
    <source>
        <dbReference type="SAM" id="SignalP"/>
    </source>
</evidence>
<dbReference type="AlphaFoldDB" id="A0A2M4D6B4"/>
<feature type="chain" id="PRO_5014818112" evidence="1">
    <location>
        <begin position="22"/>
        <end position="75"/>
    </location>
</feature>
<name>A0A2M4D6B4_ANODA</name>
<dbReference type="EMBL" id="GGFL01008917">
    <property type="protein sequence ID" value="MBW73095.1"/>
    <property type="molecule type" value="Transcribed_RNA"/>
</dbReference>
<keyword evidence="1" id="KW-0732">Signal</keyword>
<accession>A0A2M4D6B4</accession>
<protein>
    <submittedName>
        <fullName evidence="2">Putative secreted protein</fullName>
    </submittedName>
</protein>
<sequence length="75" mass="8067">MVSVPVMVIVVAVCSLRTVTSGTFGAWCHSFRCAIRWRSVIPTSTPCSRMSPSIWTGFGNITGNRRPDRAAVGAP</sequence>